<name>A0ABS0ETX9_9BURK</name>
<evidence type="ECO:0000313" key="2">
    <source>
        <dbReference type="Proteomes" id="UP000657372"/>
    </source>
</evidence>
<sequence length="364" mass="41063">MNYSNKLDRLRDRRQGLYSRNGTFDSVASLITERKKEKFTSISEPESVKYALGAMQPVDREYTENTYAEGNRVRDRLAEGLTAVSIPSAFEYQGSVPLDVHVRGNSDIDLLVLHAGFVTVDLDVQSKYVYHDVSGPTPTECLKNLRAQSIDILKRRFYAADVDASGSKSITLSGGSLKRVIDVVPSHWHDTLDWKQSGNIAHRKICILDSHTNTKVTNLPFMHINRIAEKCNRSNGALRKVIRLLKNLRYDADAEINLSSYDIASIAWHMSEAELQVPFGVDLLLVDRARTHLKMIIDNEHYRRVLQVPNGTRLIYSDPKALIGTKQLYAELDQLAKDIANELDPYAALSHRLPAQILSKAVYL</sequence>
<dbReference type="EMBL" id="JADOEL010000008">
    <property type="protein sequence ID" value="MBF8178204.1"/>
    <property type="molecule type" value="Genomic_DNA"/>
</dbReference>
<dbReference type="RefSeq" id="WP_195875670.1">
    <property type="nucleotide sequence ID" value="NZ_JADOEL010000008.1"/>
</dbReference>
<proteinExistence type="predicted"/>
<dbReference type="Proteomes" id="UP000657372">
    <property type="component" value="Unassembled WGS sequence"/>
</dbReference>
<keyword evidence="2" id="KW-1185">Reference proteome</keyword>
<accession>A0ABS0ETX9</accession>
<comment type="caution">
    <text evidence="1">The sequence shown here is derived from an EMBL/GenBank/DDBJ whole genome shotgun (WGS) entry which is preliminary data.</text>
</comment>
<organism evidence="1 2">
    <name type="scientific">Herminiimonas contaminans</name>
    <dbReference type="NCBI Taxonomy" id="1111140"/>
    <lineage>
        <taxon>Bacteria</taxon>
        <taxon>Pseudomonadati</taxon>
        <taxon>Pseudomonadota</taxon>
        <taxon>Betaproteobacteria</taxon>
        <taxon>Burkholderiales</taxon>
        <taxon>Oxalobacteraceae</taxon>
        <taxon>Herminiimonas</taxon>
    </lineage>
</organism>
<gene>
    <name evidence="1" type="ORF">IXC47_10965</name>
</gene>
<evidence type="ECO:0008006" key="3">
    <source>
        <dbReference type="Google" id="ProtNLM"/>
    </source>
</evidence>
<evidence type="ECO:0000313" key="1">
    <source>
        <dbReference type="EMBL" id="MBF8178204.1"/>
    </source>
</evidence>
<protein>
    <recommendedName>
        <fullName evidence="3">Nucleotidyltransferase-like protein</fullName>
    </recommendedName>
</protein>
<reference evidence="1 2" key="1">
    <citation type="submission" date="2020-11" db="EMBL/GenBank/DDBJ databases">
        <title>WGS of Herminiimonas contaminans strain Marseille-Q4544 isolated from planarians Schmidtea mediterranea.</title>
        <authorList>
            <person name="Kangale L."/>
        </authorList>
    </citation>
    <scope>NUCLEOTIDE SEQUENCE [LARGE SCALE GENOMIC DNA]</scope>
    <source>
        <strain evidence="1 2">Marseille-Q4544</strain>
    </source>
</reference>